<organism evidence="4 5">
    <name type="scientific">Granulicella cerasi</name>
    <dbReference type="NCBI Taxonomy" id="741063"/>
    <lineage>
        <taxon>Bacteria</taxon>
        <taxon>Pseudomonadati</taxon>
        <taxon>Acidobacteriota</taxon>
        <taxon>Terriglobia</taxon>
        <taxon>Terriglobales</taxon>
        <taxon>Acidobacteriaceae</taxon>
        <taxon>Granulicella</taxon>
    </lineage>
</organism>
<sequence>MFTVLSASAVAQEATVQGLIIGRDGPKMYVQTGDSPRQIVILQDSTRALQKGGFFSGKKDLGVAALVPGLEVKVDGSFDPDHELVAKKVEFSKSSLKTARQIDAGLNPVNAKVASQGDQLMSQRRDLDAAGNRIDEQGRRIDEHGNLIAQNGQAITATNGRIGQLDTYDEKGSITINFRNGSAVVAKKDKDALEDFVKNASSMQGYMIQVQGYASKTGNAAMNQRLSSERAGNVLTIIQQSGAVPLTRILAPAAMGTTNQVADNHSRSGQAQNRRVVVTVMVNKGITGGPDAAPATAAAPAPAPAGQE</sequence>
<gene>
    <name evidence="4" type="ORF">ACFQBQ_02820</name>
</gene>
<dbReference type="SUPFAM" id="SSF103088">
    <property type="entry name" value="OmpA-like"/>
    <property type="match status" value="1"/>
</dbReference>
<dbReference type="Pfam" id="PF00691">
    <property type="entry name" value="OmpA"/>
    <property type="match status" value="1"/>
</dbReference>
<evidence type="ECO:0000256" key="1">
    <source>
        <dbReference type="PROSITE-ProRule" id="PRU00473"/>
    </source>
</evidence>
<evidence type="ECO:0000256" key="2">
    <source>
        <dbReference type="SAM" id="MobiDB-lite"/>
    </source>
</evidence>
<protein>
    <submittedName>
        <fullName evidence="4">OmpA family protein</fullName>
    </submittedName>
</protein>
<dbReference type="InterPro" id="IPR006665">
    <property type="entry name" value="OmpA-like"/>
</dbReference>
<feature type="domain" description="OmpA-like" evidence="3">
    <location>
        <begin position="165"/>
        <end position="284"/>
    </location>
</feature>
<reference evidence="5" key="1">
    <citation type="journal article" date="2019" name="Int. J. Syst. Evol. Microbiol.">
        <title>The Global Catalogue of Microorganisms (GCM) 10K type strain sequencing project: providing services to taxonomists for standard genome sequencing and annotation.</title>
        <authorList>
            <consortium name="The Broad Institute Genomics Platform"/>
            <consortium name="The Broad Institute Genome Sequencing Center for Infectious Disease"/>
            <person name="Wu L."/>
            <person name="Ma J."/>
        </authorList>
    </citation>
    <scope>NUCLEOTIDE SEQUENCE [LARGE SCALE GENOMIC DNA]</scope>
    <source>
        <strain evidence="5">CGMCC 1.16026</strain>
    </source>
</reference>
<dbReference type="CDD" id="cd07185">
    <property type="entry name" value="OmpA_C-like"/>
    <property type="match status" value="1"/>
</dbReference>
<proteinExistence type="predicted"/>
<dbReference type="RefSeq" id="WP_263372469.1">
    <property type="nucleotide sequence ID" value="NZ_JAGSYD010000005.1"/>
</dbReference>
<dbReference type="Proteomes" id="UP001596391">
    <property type="component" value="Unassembled WGS sequence"/>
</dbReference>
<dbReference type="InterPro" id="IPR050330">
    <property type="entry name" value="Bact_OuterMem_StrucFunc"/>
</dbReference>
<dbReference type="PANTHER" id="PTHR30329">
    <property type="entry name" value="STATOR ELEMENT OF FLAGELLAR MOTOR COMPLEX"/>
    <property type="match status" value="1"/>
</dbReference>
<name>A0ABW1Z5A5_9BACT</name>
<dbReference type="Gene3D" id="3.30.1330.60">
    <property type="entry name" value="OmpA-like domain"/>
    <property type="match status" value="1"/>
</dbReference>
<accession>A0ABW1Z5A5</accession>
<dbReference type="PROSITE" id="PS51123">
    <property type="entry name" value="OMPA_2"/>
    <property type="match status" value="1"/>
</dbReference>
<keyword evidence="5" id="KW-1185">Reference proteome</keyword>
<comment type="caution">
    <text evidence="4">The sequence shown here is derived from an EMBL/GenBank/DDBJ whole genome shotgun (WGS) entry which is preliminary data.</text>
</comment>
<feature type="region of interest" description="Disordered" evidence="2">
    <location>
        <begin position="289"/>
        <end position="308"/>
    </location>
</feature>
<dbReference type="InterPro" id="IPR036737">
    <property type="entry name" value="OmpA-like_sf"/>
</dbReference>
<dbReference type="EMBL" id="JBHSWI010000001">
    <property type="protein sequence ID" value="MFC6644538.1"/>
    <property type="molecule type" value="Genomic_DNA"/>
</dbReference>
<keyword evidence="1" id="KW-0472">Membrane</keyword>
<evidence type="ECO:0000259" key="3">
    <source>
        <dbReference type="PROSITE" id="PS51123"/>
    </source>
</evidence>
<evidence type="ECO:0000313" key="4">
    <source>
        <dbReference type="EMBL" id="MFC6644538.1"/>
    </source>
</evidence>
<evidence type="ECO:0000313" key="5">
    <source>
        <dbReference type="Proteomes" id="UP001596391"/>
    </source>
</evidence>
<dbReference type="PANTHER" id="PTHR30329:SF21">
    <property type="entry name" value="LIPOPROTEIN YIAD-RELATED"/>
    <property type="match status" value="1"/>
</dbReference>